<organism evidence="1 2">
    <name type="scientific">Aphis craccivora</name>
    <name type="common">Cowpea aphid</name>
    <dbReference type="NCBI Taxonomy" id="307492"/>
    <lineage>
        <taxon>Eukaryota</taxon>
        <taxon>Metazoa</taxon>
        <taxon>Ecdysozoa</taxon>
        <taxon>Arthropoda</taxon>
        <taxon>Hexapoda</taxon>
        <taxon>Insecta</taxon>
        <taxon>Pterygota</taxon>
        <taxon>Neoptera</taxon>
        <taxon>Paraneoptera</taxon>
        <taxon>Hemiptera</taxon>
        <taxon>Sternorrhyncha</taxon>
        <taxon>Aphidomorpha</taxon>
        <taxon>Aphidoidea</taxon>
        <taxon>Aphididae</taxon>
        <taxon>Aphidini</taxon>
        <taxon>Aphis</taxon>
        <taxon>Aphis</taxon>
    </lineage>
</organism>
<gene>
    <name evidence="1" type="ORF">FWK35_00035787</name>
</gene>
<dbReference type="EMBL" id="VUJU01005918">
    <property type="protein sequence ID" value="KAF0749931.1"/>
    <property type="molecule type" value="Genomic_DNA"/>
</dbReference>
<evidence type="ECO:0000313" key="2">
    <source>
        <dbReference type="Proteomes" id="UP000478052"/>
    </source>
</evidence>
<reference evidence="1 2" key="1">
    <citation type="submission" date="2019-08" db="EMBL/GenBank/DDBJ databases">
        <title>Whole genome of Aphis craccivora.</title>
        <authorList>
            <person name="Voronova N.V."/>
            <person name="Shulinski R.S."/>
            <person name="Bandarenka Y.V."/>
            <person name="Zhorov D.G."/>
            <person name="Warner D."/>
        </authorList>
    </citation>
    <scope>NUCLEOTIDE SEQUENCE [LARGE SCALE GENOMIC DNA]</scope>
    <source>
        <strain evidence="1">180601</strain>
        <tissue evidence="1">Whole Body</tissue>
    </source>
</reference>
<sequence>MEWPSVLRCRLQCAPSPVQTSVTGGISLRASHGVWRELPLSPDPGMAETYGCPSRFHIQFYEEGNSDTLKDTNKGAAKVPICFSFGGGKLKQLIITTIHQVIGASAIT</sequence>
<keyword evidence="2" id="KW-1185">Reference proteome</keyword>
<accession>A0A6G0Y615</accession>
<proteinExistence type="predicted"/>
<feature type="non-terminal residue" evidence="1">
    <location>
        <position position="108"/>
    </location>
</feature>
<dbReference type="Proteomes" id="UP000478052">
    <property type="component" value="Unassembled WGS sequence"/>
</dbReference>
<comment type="caution">
    <text evidence="1">The sequence shown here is derived from an EMBL/GenBank/DDBJ whole genome shotgun (WGS) entry which is preliminary data.</text>
</comment>
<protein>
    <submittedName>
        <fullName evidence="1">Uncharacterized protein</fullName>
    </submittedName>
</protein>
<dbReference type="AlphaFoldDB" id="A0A6G0Y615"/>
<name>A0A6G0Y615_APHCR</name>
<evidence type="ECO:0000313" key="1">
    <source>
        <dbReference type="EMBL" id="KAF0749931.1"/>
    </source>
</evidence>